<dbReference type="Pfam" id="PF13237">
    <property type="entry name" value="Fer4_10"/>
    <property type="match status" value="1"/>
</dbReference>
<keyword evidence="3" id="KW-0408">Iron</keyword>
<evidence type="ECO:0000256" key="2">
    <source>
        <dbReference type="ARBA" id="ARBA00022723"/>
    </source>
</evidence>
<dbReference type="SUPFAM" id="SSF54862">
    <property type="entry name" value="4Fe-4S ferredoxins"/>
    <property type="match status" value="1"/>
</dbReference>
<proteinExistence type="predicted"/>
<dbReference type="PROSITE" id="PS00198">
    <property type="entry name" value="4FE4S_FER_1"/>
    <property type="match status" value="1"/>
</dbReference>
<evidence type="ECO:0000313" key="8">
    <source>
        <dbReference type="Proteomes" id="UP000183404"/>
    </source>
</evidence>
<sequence length="435" mass="48172">MSYFHSVTLDKDRCRGCTNCIKRCPTEAIRVRDGKARIINERCIDCGECIRVCPYHAKLAVTDSLDMMKNFKYKIALPAPSLYGQFRDLTINQILSALLDIGFDEVFEVAYAAEIVSKFTREALAKGNLKKPVISSACPAVVRLVQIKFPSLIDNLLDICSPMDTAAILAKKEAIKKTGLNEEEIGVFFISPCAAKVTSGKNPIGIEKSKIDGVFSMKEIYGLIIEKAKTTVVRDLSKASMIGVGWANSGGEAFGTFTENSIYVDGIHNVVDVLEEIELGKLNDLDFFEGLACIGGCIGGPLTVENNFVAKNRIRKLTEKLPKREEPMFDEKDIDFEEVKWKKKIEKSEVMKLDKDISKALEMMKQIDTQYKALPGLDCGSCGSPTCRALAEDIVKGYATEYDCIFILKDKIKNLSQELNELAGKIPPVLSEGKE</sequence>
<feature type="domain" description="4Fe-4S ferredoxin-type" evidence="5">
    <location>
        <begin position="5"/>
        <end position="34"/>
    </location>
</feature>
<dbReference type="PROSITE" id="PS51379">
    <property type="entry name" value="4FE4S_FER_2"/>
    <property type="match status" value="2"/>
</dbReference>
<dbReference type="EMBL" id="FNBS01000090">
    <property type="protein sequence ID" value="SDG56392.1"/>
    <property type="molecule type" value="Genomic_DNA"/>
</dbReference>
<reference evidence="7 8" key="1">
    <citation type="submission" date="2016-10" db="EMBL/GenBank/DDBJ databases">
        <authorList>
            <person name="de Groot N.N."/>
        </authorList>
    </citation>
    <scope>NUCLEOTIDE SEQUENCE [LARGE SCALE GENOMIC DNA]</scope>
    <source>
        <strain evidence="7 8">DSM 569</strain>
    </source>
</reference>
<dbReference type="Pfam" id="PF04060">
    <property type="entry name" value="FeS"/>
    <property type="match status" value="1"/>
</dbReference>
<dbReference type="InterPro" id="IPR004108">
    <property type="entry name" value="Fe_hydrogenase_lsu_C"/>
</dbReference>
<feature type="domain" description="4Fe-4S ferredoxin-type" evidence="5">
    <location>
        <begin position="35"/>
        <end position="64"/>
    </location>
</feature>
<dbReference type="RefSeq" id="WP_014062652.1">
    <property type="nucleotide sequence ID" value="NZ_FNBS01000090.1"/>
</dbReference>
<keyword evidence="2" id="KW-0479">Metal-binding</keyword>
<evidence type="ECO:0000256" key="1">
    <source>
        <dbReference type="ARBA" id="ARBA00022485"/>
    </source>
</evidence>
<evidence type="ECO:0000313" key="7">
    <source>
        <dbReference type="EMBL" id="SDG56392.1"/>
    </source>
</evidence>
<dbReference type="InterPro" id="IPR017896">
    <property type="entry name" value="4Fe4S_Fe-S-bd"/>
</dbReference>
<dbReference type="PANTHER" id="PTHR11615">
    <property type="entry name" value="NITRATE, FORMATE, IRON DEHYDROGENASE"/>
    <property type="match status" value="1"/>
</dbReference>
<accession>A0A1G7V9B0</accession>
<dbReference type="GO" id="GO:0051539">
    <property type="term" value="F:4 iron, 4 sulfur cluster binding"/>
    <property type="evidence" value="ECO:0007669"/>
    <property type="project" value="UniProtKB-KW"/>
</dbReference>
<dbReference type="SUPFAM" id="SSF53920">
    <property type="entry name" value="Fe-only hydrogenase"/>
    <property type="match status" value="1"/>
</dbReference>
<dbReference type="Gene3D" id="3.30.70.20">
    <property type="match status" value="1"/>
</dbReference>
<dbReference type="Gene3D" id="1.10.15.40">
    <property type="entry name" value="Electron transport complex subunit B, putative Fe-S cluster"/>
    <property type="match status" value="1"/>
</dbReference>
<dbReference type="AlphaFoldDB" id="A0A1G7V9B0"/>
<dbReference type="InterPro" id="IPR017900">
    <property type="entry name" value="4Fe4S_Fe_S_CS"/>
</dbReference>
<keyword evidence="4" id="KW-0411">Iron-sulfur</keyword>
<dbReference type="InterPro" id="IPR009016">
    <property type="entry name" value="Fe_hydrogenase"/>
</dbReference>
<gene>
    <name evidence="7" type="ORF">SAMN04244560_02565</name>
</gene>
<dbReference type="InterPro" id="IPR007202">
    <property type="entry name" value="4Fe-4S_dom"/>
</dbReference>
<dbReference type="GO" id="GO:0046872">
    <property type="term" value="F:metal ion binding"/>
    <property type="evidence" value="ECO:0007669"/>
    <property type="project" value="UniProtKB-KW"/>
</dbReference>
<dbReference type="Proteomes" id="UP000183404">
    <property type="component" value="Unassembled WGS sequence"/>
</dbReference>
<name>A0A1G7V9B0_THETY</name>
<evidence type="ECO:0000256" key="4">
    <source>
        <dbReference type="ARBA" id="ARBA00023014"/>
    </source>
</evidence>
<protein>
    <submittedName>
        <fullName evidence="7">Iron only hydrogenase large subunit, C-terminal domain</fullName>
    </submittedName>
</protein>
<feature type="domain" description="4Fe-4S" evidence="6">
    <location>
        <begin position="362"/>
        <end position="421"/>
    </location>
</feature>
<evidence type="ECO:0000259" key="5">
    <source>
        <dbReference type="PROSITE" id="PS51379"/>
    </source>
</evidence>
<organism evidence="7 8">
    <name type="scientific">Thermoanaerobacter thermohydrosulfuricus</name>
    <name type="common">Clostridium thermohydrosulfuricum</name>
    <dbReference type="NCBI Taxonomy" id="1516"/>
    <lineage>
        <taxon>Bacteria</taxon>
        <taxon>Bacillati</taxon>
        <taxon>Bacillota</taxon>
        <taxon>Clostridia</taxon>
        <taxon>Thermoanaerobacterales</taxon>
        <taxon>Thermoanaerobacteraceae</taxon>
        <taxon>Thermoanaerobacter</taxon>
    </lineage>
</organism>
<keyword evidence="1" id="KW-0004">4Fe-4S</keyword>
<dbReference type="PROSITE" id="PS51656">
    <property type="entry name" value="4FE4S"/>
    <property type="match status" value="1"/>
</dbReference>
<dbReference type="InterPro" id="IPR050340">
    <property type="entry name" value="Cytosolic_Fe-S_CAF"/>
</dbReference>
<dbReference type="Pfam" id="PF02906">
    <property type="entry name" value="Fe_hyd_lg_C"/>
    <property type="match status" value="2"/>
</dbReference>
<evidence type="ECO:0000256" key="3">
    <source>
        <dbReference type="ARBA" id="ARBA00023004"/>
    </source>
</evidence>
<dbReference type="Gene3D" id="3.40.950.10">
    <property type="entry name" value="Fe-only Hydrogenase (Larger Subunit), Chain L, domain 3"/>
    <property type="match status" value="1"/>
</dbReference>
<evidence type="ECO:0000259" key="6">
    <source>
        <dbReference type="PROSITE" id="PS51656"/>
    </source>
</evidence>